<comment type="function">
    <text evidence="6">Sigma factors are initiation factors that promote the attachment of RNA polymerase to specific initiation sites and are then released. Sigma-S contributes to the protection against external stress, thus playing a role in cellular fitness and survival.</text>
</comment>
<evidence type="ECO:0000256" key="2">
    <source>
        <dbReference type="ARBA" id="ARBA00021245"/>
    </source>
</evidence>
<dbReference type="InterPro" id="IPR014284">
    <property type="entry name" value="RNA_pol_sigma-70_dom"/>
</dbReference>
<feature type="domain" description="RNA polymerase sigma-70 region 2" evidence="7">
    <location>
        <begin position="24"/>
        <end position="90"/>
    </location>
</feature>
<dbReference type="GO" id="GO:0003677">
    <property type="term" value="F:DNA binding"/>
    <property type="evidence" value="ECO:0007669"/>
    <property type="project" value="InterPro"/>
</dbReference>
<dbReference type="Pfam" id="PF08281">
    <property type="entry name" value="Sigma70_r4_2"/>
    <property type="match status" value="1"/>
</dbReference>
<evidence type="ECO:0000256" key="5">
    <source>
        <dbReference type="ARBA" id="ARBA00023163"/>
    </source>
</evidence>
<accession>A0A1F7GLN1</accession>
<keyword evidence="5" id="KW-0804">Transcription</keyword>
<dbReference type="EMBL" id="MFZH01000004">
    <property type="protein sequence ID" value="OGK19817.1"/>
    <property type="molecule type" value="Genomic_DNA"/>
</dbReference>
<dbReference type="NCBIfam" id="TIGR02937">
    <property type="entry name" value="sigma70-ECF"/>
    <property type="match status" value="1"/>
</dbReference>
<organism evidence="9 10">
    <name type="scientific">Candidatus Roizmanbacteria bacterium RIFCSPHIGHO2_01_FULL_39_24</name>
    <dbReference type="NCBI Taxonomy" id="1802032"/>
    <lineage>
        <taxon>Bacteria</taxon>
        <taxon>Candidatus Roizmaniibacteriota</taxon>
    </lineage>
</organism>
<evidence type="ECO:0000313" key="10">
    <source>
        <dbReference type="Proteomes" id="UP000176850"/>
    </source>
</evidence>
<dbReference type="SUPFAM" id="SSF88946">
    <property type="entry name" value="Sigma2 domain of RNA polymerase sigma factors"/>
    <property type="match status" value="1"/>
</dbReference>
<evidence type="ECO:0000256" key="1">
    <source>
        <dbReference type="ARBA" id="ARBA00007788"/>
    </source>
</evidence>
<proteinExistence type="inferred from homology"/>
<evidence type="ECO:0000256" key="6">
    <source>
        <dbReference type="ARBA" id="ARBA00024701"/>
    </source>
</evidence>
<name>A0A1F7GLN1_9BACT</name>
<dbReference type="InterPro" id="IPR007627">
    <property type="entry name" value="RNA_pol_sigma70_r2"/>
</dbReference>
<reference evidence="9 10" key="1">
    <citation type="journal article" date="2016" name="Nat. Commun.">
        <title>Thousands of microbial genomes shed light on interconnected biogeochemical processes in an aquifer system.</title>
        <authorList>
            <person name="Anantharaman K."/>
            <person name="Brown C.T."/>
            <person name="Hug L.A."/>
            <person name="Sharon I."/>
            <person name="Castelle C.J."/>
            <person name="Probst A.J."/>
            <person name="Thomas B.C."/>
            <person name="Singh A."/>
            <person name="Wilkins M.J."/>
            <person name="Karaoz U."/>
            <person name="Brodie E.L."/>
            <person name="Williams K.H."/>
            <person name="Hubbard S.S."/>
            <person name="Banfield J.F."/>
        </authorList>
    </citation>
    <scope>NUCLEOTIDE SEQUENCE [LARGE SCALE GENOMIC DNA]</scope>
</reference>
<sequence>MEKMTDAQIIERVKNGYIDDFSLLMNRHIKGVTTFVKIRLKDSFIVDDIVQNTFVKFYKAINTFDVKKQARPYLLEIAKNEMKMYFRSKKNVISLKETIGKVDKHDAFDLRNFIEGLPSKPKNILKLLYAGYTYEEIAKRMKASVNTIKTTIRRLRMKNEKR</sequence>
<evidence type="ECO:0000313" key="9">
    <source>
        <dbReference type="EMBL" id="OGK19817.1"/>
    </source>
</evidence>
<dbReference type="SUPFAM" id="SSF46894">
    <property type="entry name" value="C-terminal effector domain of the bipartite response regulators"/>
    <property type="match status" value="1"/>
</dbReference>
<dbReference type="GO" id="GO:0016987">
    <property type="term" value="F:sigma factor activity"/>
    <property type="evidence" value="ECO:0007669"/>
    <property type="project" value="UniProtKB-KW"/>
</dbReference>
<dbReference type="InterPro" id="IPR013325">
    <property type="entry name" value="RNA_pol_sigma_r2"/>
</dbReference>
<evidence type="ECO:0000259" key="8">
    <source>
        <dbReference type="Pfam" id="PF08281"/>
    </source>
</evidence>
<dbReference type="InterPro" id="IPR039425">
    <property type="entry name" value="RNA_pol_sigma-70-like"/>
</dbReference>
<evidence type="ECO:0000259" key="7">
    <source>
        <dbReference type="Pfam" id="PF04542"/>
    </source>
</evidence>
<dbReference type="PANTHER" id="PTHR43133">
    <property type="entry name" value="RNA POLYMERASE ECF-TYPE SIGMA FACTO"/>
    <property type="match status" value="1"/>
</dbReference>
<keyword evidence="4" id="KW-0731">Sigma factor</keyword>
<dbReference type="Gene3D" id="1.10.1740.10">
    <property type="match status" value="1"/>
</dbReference>
<dbReference type="Pfam" id="PF04542">
    <property type="entry name" value="Sigma70_r2"/>
    <property type="match status" value="1"/>
</dbReference>
<protein>
    <recommendedName>
        <fullName evidence="2">RNA polymerase sigma factor SigS</fullName>
    </recommendedName>
</protein>
<evidence type="ECO:0000256" key="4">
    <source>
        <dbReference type="ARBA" id="ARBA00023082"/>
    </source>
</evidence>
<comment type="similarity">
    <text evidence="1">Belongs to the sigma-70 factor family.</text>
</comment>
<comment type="caution">
    <text evidence="9">The sequence shown here is derived from an EMBL/GenBank/DDBJ whole genome shotgun (WGS) entry which is preliminary data.</text>
</comment>
<dbReference type="InterPro" id="IPR036388">
    <property type="entry name" value="WH-like_DNA-bd_sf"/>
</dbReference>
<gene>
    <name evidence="9" type="ORF">A2799_00590</name>
</gene>
<dbReference type="Proteomes" id="UP000176850">
    <property type="component" value="Unassembled WGS sequence"/>
</dbReference>
<dbReference type="InterPro" id="IPR016032">
    <property type="entry name" value="Sig_transdc_resp-reg_C-effctor"/>
</dbReference>
<dbReference type="GO" id="GO:0006352">
    <property type="term" value="P:DNA-templated transcription initiation"/>
    <property type="evidence" value="ECO:0007669"/>
    <property type="project" value="InterPro"/>
</dbReference>
<evidence type="ECO:0000256" key="3">
    <source>
        <dbReference type="ARBA" id="ARBA00023015"/>
    </source>
</evidence>
<feature type="domain" description="RNA polymerase sigma factor 70 region 4 type 2" evidence="8">
    <location>
        <begin position="109"/>
        <end position="158"/>
    </location>
</feature>
<dbReference type="Gene3D" id="1.10.10.10">
    <property type="entry name" value="Winged helix-like DNA-binding domain superfamily/Winged helix DNA-binding domain"/>
    <property type="match status" value="1"/>
</dbReference>
<dbReference type="AlphaFoldDB" id="A0A1F7GLN1"/>
<dbReference type="InterPro" id="IPR013249">
    <property type="entry name" value="RNA_pol_sigma70_r4_t2"/>
</dbReference>
<dbReference type="PANTHER" id="PTHR43133:SF51">
    <property type="entry name" value="RNA POLYMERASE SIGMA FACTOR"/>
    <property type="match status" value="1"/>
</dbReference>
<keyword evidence="3" id="KW-0805">Transcription regulation</keyword>